<proteinExistence type="predicted"/>
<reference evidence="2" key="1">
    <citation type="submission" date="2023-06" db="EMBL/GenBank/DDBJ databases">
        <title>Genome-scale phylogeny and comparative genomics of the fungal order Sordariales.</title>
        <authorList>
            <consortium name="Lawrence Berkeley National Laboratory"/>
            <person name="Hensen N."/>
            <person name="Bonometti L."/>
            <person name="Westerberg I."/>
            <person name="Brannstrom I.O."/>
            <person name="Guillou S."/>
            <person name="Cros-Aarteil S."/>
            <person name="Calhoun S."/>
            <person name="Haridas S."/>
            <person name="Kuo A."/>
            <person name="Mondo S."/>
            <person name="Pangilinan J."/>
            <person name="Riley R."/>
            <person name="Labutti K."/>
            <person name="Andreopoulos B."/>
            <person name="Lipzen A."/>
            <person name="Chen C."/>
            <person name="Yanf M."/>
            <person name="Daum C."/>
            <person name="Ng V."/>
            <person name="Clum A."/>
            <person name="Steindorff A."/>
            <person name="Ohm R."/>
            <person name="Martin F."/>
            <person name="Silar P."/>
            <person name="Natvig D."/>
            <person name="Lalanne C."/>
            <person name="Gautier V."/>
            <person name="Ament-Velasquez S.L."/>
            <person name="Kruys A."/>
            <person name="Hutchinson M.I."/>
            <person name="Powell A.J."/>
            <person name="Barry K."/>
            <person name="Miller A.N."/>
            <person name="Grigoriev I.V."/>
            <person name="Debuchy R."/>
            <person name="Gladieux P."/>
            <person name="Thoren M.H."/>
            <person name="Johannesson H."/>
        </authorList>
    </citation>
    <scope>NUCLEOTIDE SEQUENCE</scope>
    <source>
        <strain evidence="2">CBS 606.72</strain>
    </source>
</reference>
<evidence type="ECO:0000256" key="1">
    <source>
        <dbReference type="SAM" id="MobiDB-lite"/>
    </source>
</evidence>
<dbReference type="Proteomes" id="UP001175000">
    <property type="component" value="Unassembled WGS sequence"/>
</dbReference>
<gene>
    <name evidence="2" type="ORF">B0T14DRAFT_331473</name>
</gene>
<feature type="region of interest" description="Disordered" evidence="1">
    <location>
        <begin position="95"/>
        <end position="116"/>
    </location>
</feature>
<dbReference type="AlphaFoldDB" id="A0AA39U5S9"/>
<evidence type="ECO:0000313" key="2">
    <source>
        <dbReference type="EMBL" id="KAK0611565.1"/>
    </source>
</evidence>
<accession>A0AA39U5S9</accession>
<dbReference type="EMBL" id="JAULSU010000007">
    <property type="protein sequence ID" value="KAK0611565.1"/>
    <property type="molecule type" value="Genomic_DNA"/>
</dbReference>
<feature type="compositionally biased region" description="Polar residues" evidence="1">
    <location>
        <begin position="104"/>
        <end position="113"/>
    </location>
</feature>
<organism evidence="2 3">
    <name type="scientific">Immersiella caudata</name>
    <dbReference type="NCBI Taxonomy" id="314043"/>
    <lineage>
        <taxon>Eukaryota</taxon>
        <taxon>Fungi</taxon>
        <taxon>Dikarya</taxon>
        <taxon>Ascomycota</taxon>
        <taxon>Pezizomycotina</taxon>
        <taxon>Sordariomycetes</taxon>
        <taxon>Sordariomycetidae</taxon>
        <taxon>Sordariales</taxon>
        <taxon>Lasiosphaeriaceae</taxon>
        <taxon>Immersiella</taxon>
    </lineage>
</organism>
<comment type="caution">
    <text evidence="2">The sequence shown here is derived from an EMBL/GenBank/DDBJ whole genome shotgun (WGS) entry which is preliminary data.</text>
</comment>
<protein>
    <submittedName>
        <fullName evidence="2">Uncharacterized protein</fullName>
    </submittedName>
</protein>
<name>A0AA39U5S9_9PEZI</name>
<keyword evidence="3" id="KW-1185">Reference proteome</keyword>
<sequence length="149" mass="16118">MSFHVPTRVCGSNKRAVAIGSRQRGCFPALTHCHPCSSRRLPVSPAFKFRLAALPPLVIKELKSPHWSVATPCHTESAPSSASVTPVGCQSSQLAASRRPVGASRNSAASLTNAFPKAEQSDRVDWERVNITTITSDSKWRYPSVPPRA</sequence>
<evidence type="ECO:0000313" key="3">
    <source>
        <dbReference type="Proteomes" id="UP001175000"/>
    </source>
</evidence>